<evidence type="ECO:0000313" key="2">
    <source>
        <dbReference type="EMBL" id="KAG1804132.1"/>
    </source>
</evidence>
<name>A0A9P7DVX3_9AGAM</name>
<keyword evidence="3" id="KW-1185">Reference proteome</keyword>
<protein>
    <submittedName>
        <fullName evidence="2">Uncharacterized protein</fullName>
    </submittedName>
</protein>
<organism evidence="2 3">
    <name type="scientific">Suillus subaureus</name>
    <dbReference type="NCBI Taxonomy" id="48587"/>
    <lineage>
        <taxon>Eukaryota</taxon>
        <taxon>Fungi</taxon>
        <taxon>Dikarya</taxon>
        <taxon>Basidiomycota</taxon>
        <taxon>Agaricomycotina</taxon>
        <taxon>Agaricomycetes</taxon>
        <taxon>Agaricomycetidae</taxon>
        <taxon>Boletales</taxon>
        <taxon>Suillineae</taxon>
        <taxon>Suillaceae</taxon>
        <taxon>Suillus</taxon>
    </lineage>
</organism>
<keyword evidence="1" id="KW-1133">Transmembrane helix</keyword>
<keyword evidence="1" id="KW-0472">Membrane</keyword>
<gene>
    <name evidence="2" type="ORF">BJ212DRAFT_1304431</name>
</gene>
<sequence>MKMDIESLVPLIQQLNNIQDPILHCICCQDIGTYIWKCTNPDCGILACIDMTPDELTLVSMWKATPDTHSDTATGNLVVSVNAANSNSILVHELLHNYLGNNLWVTSQHIGKINTTLTVGPFICGIVISSCGSTGRVSKSIKHLKCLVEMNIFDFVFCFAGVMTINALIISTLNCFIENVFMYDMGIWAVLQALFGQDKHALNNTLVMLLYTEYWAVKGKPNTREHIIKT</sequence>
<comment type="caution">
    <text evidence="2">The sequence shown here is derived from an EMBL/GenBank/DDBJ whole genome shotgun (WGS) entry which is preliminary data.</text>
</comment>
<keyword evidence="1" id="KW-0812">Transmembrane</keyword>
<dbReference type="AlphaFoldDB" id="A0A9P7DVX3"/>
<dbReference type="Proteomes" id="UP000807769">
    <property type="component" value="Unassembled WGS sequence"/>
</dbReference>
<evidence type="ECO:0000313" key="3">
    <source>
        <dbReference type="Proteomes" id="UP000807769"/>
    </source>
</evidence>
<reference evidence="2" key="1">
    <citation type="journal article" date="2020" name="New Phytol.">
        <title>Comparative genomics reveals dynamic genome evolution in host specialist ectomycorrhizal fungi.</title>
        <authorList>
            <person name="Lofgren L.A."/>
            <person name="Nguyen N.H."/>
            <person name="Vilgalys R."/>
            <person name="Ruytinx J."/>
            <person name="Liao H.L."/>
            <person name="Branco S."/>
            <person name="Kuo A."/>
            <person name="LaButti K."/>
            <person name="Lipzen A."/>
            <person name="Andreopoulos W."/>
            <person name="Pangilinan J."/>
            <person name="Riley R."/>
            <person name="Hundley H."/>
            <person name="Na H."/>
            <person name="Barry K."/>
            <person name="Grigoriev I.V."/>
            <person name="Stajich J.E."/>
            <person name="Kennedy P.G."/>
        </authorList>
    </citation>
    <scope>NUCLEOTIDE SEQUENCE</scope>
    <source>
        <strain evidence="2">MN1</strain>
    </source>
</reference>
<feature type="transmembrane region" description="Helical" evidence="1">
    <location>
        <begin position="152"/>
        <end position="173"/>
    </location>
</feature>
<proteinExistence type="predicted"/>
<dbReference type="GeneID" id="64627621"/>
<dbReference type="RefSeq" id="XP_041186778.1">
    <property type="nucleotide sequence ID" value="XM_041333604.1"/>
</dbReference>
<dbReference type="EMBL" id="JABBWG010000062">
    <property type="protein sequence ID" value="KAG1804132.1"/>
    <property type="molecule type" value="Genomic_DNA"/>
</dbReference>
<accession>A0A9P7DVX3</accession>
<evidence type="ECO:0000256" key="1">
    <source>
        <dbReference type="SAM" id="Phobius"/>
    </source>
</evidence>